<dbReference type="InterPro" id="IPR011761">
    <property type="entry name" value="ATP-grasp"/>
</dbReference>
<evidence type="ECO:0000313" key="3">
    <source>
        <dbReference type="EMBL" id="EOW87344.1"/>
    </source>
</evidence>
<comment type="caution">
    <text evidence="3">The sequence shown here is derived from an EMBL/GenBank/DDBJ whole genome shotgun (WGS) entry which is preliminary data.</text>
</comment>
<dbReference type="Proteomes" id="UP000014113">
    <property type="component" value="Unassembled WGS sequence"/>
</dbReference>
<dbReference type="GO" id="GO:0046872">
    <property type="term" value="F:metal ion binding"/>
    <property type="evidence" value="ECO:0007669"/>
    <property type="project" value="InterPro"/>
</dbReference>
<protein>
    <submittedName>
        <fullName evidence="3">ATP-grasp protein</fullName>
    </submittedName>
</protein>
<dbReference type="PATRIC" id="fig|1121865.3.peg.805"/>
<gene>
    <name evidence="3" type="ORF">I568_00388</name>
</gene>
<dbReference type="OrthoDB" id="5420347at2"/>
<accession>S0KFU8</accession>
<dbReference type="STRING" id="1121865.OMW_00816"/>
<feature type="domain" description="ATP-grasp" evidence="2">
    <location>
        <begin position="126"/>
        <end position="328"/>
    </location>
</feature>
<dbReference type="AlphaFoldDB" id="S0KFU8"/>
<evidence type="ECO:0000313" key="4">
    <source>
        <dbReference type="Proteomes" id="UP000014113"/>
    </source>
</evidence>
<evidence type="ECO:0000259" key="2">
    <source>
        <dbReference type="PROSITE" id="PS50975"/>
    </source>
</evidence>
<name>S0KFU8_9ENTE</name>
<keyword evidence="1" id="KW-0067">ATP-binding</keyword>
<dbReference type="SUPFAM" id="SSF56059">
    <property type="entry name" value="Glutathione synthetase ATP-binding domain-like"/>
    <property type="match status" value="1"/>
</dbReference>
<keyword evidence="4" id="KW-1185">Reference proteome</keyword>
<dbReference type="Gene3D" id="3.30.470.20">
    <property type="entry name" value="ATP-grasp fold, B domain"/>
    <property type="match status" value="1"/>
</dbReference>
<dbReference type="EMBL" id="ASWJ01000003">
    <property type="protein sequence ID" value="EOW87344.1"/>
    <property type="molecule type" value="Genomic_DNA"/>
</dbReference>
<dbReference type="eggNOG" id="COG3919">
    <property type="taxonomic scope" value="Bacteria"/>
</dbReference>
<dbReference type="RefSeq" id="WP_016182978.1">
    <property type="nucleotide sequence ID" value="NZ_JXKI01000022.1"/>
</dbReference>
<evidence type="ECO:0000256" key="1">
    <source>
        <dbReference type="PROSITE-ProRule" id="PRU00409"/>
    </source>
</evidence>
<reference evidence="3 4" key="1">
    <citation type="submission" date="2013-03" db="EMBL/GenBank/DDBJ databases">
        <title>The Genome Sequence of Enterococcus columbae ATCC_51263 (PacBio/Illumina hybrid assembly).</title>
        <authorList>
            <consortium name="The Broad Institute Genomics Platform"/>
            <consortium name="The Broad Institute Genome Sequencing Center for Infectious Disease"/>
            <person name="Earl A."/>
            <person name="Russ C."/>
            <person name="Gilmore M."/>
            <person name="Surin D."/>
            <person name="Walker B."/>
            <person name="Young S."/>
            <person name="Zeng Q."/>
            <person name="Gargeya S."/>
            <person name="Fitzgerald M."/>
            <person name="Haas B."/>
            <person name="Abouelleil A."/>
            <person name="Allen A.W."/>
            <person name="Alvarado L."/>
            <person name="Arachchi H.M."/>
            <person name="Berlin A.M."/>
            <person name="Chapman S.B."/>
            <person name="Gainer-Dewar J."/>
            <person name="Goldberg J."/>
            <person name="Griggs A."/>
            <person name="Gujja S."/>
            <person name="Hansen M."/>
            <person name="Howarth C."/>
            <person name="Imamovic A."/>
            <person name="Ireland A."/>
            <person name="Larimer J."/>
            <person name="McCowan C."/>
            <person name="Murphy C."/>
            <person name="Pearson M."/>
            <person name="Poon T.W."/>
            <person name="Priest M."/>
            <person name="Roberts A."/>
            <person name="Saif S."/>
            <person name="Shea T."/>
            <person name="Sisk P."/>
            <person name="Sykes S."/>
            <person name="Wortman J."/>
            <person name="Nusbaum C."/>
            <person name="Birren B."/>
        </authorList>
    </citation>
    <scope>NUCLEOTIDE SEQUENCE [LARGE SCALE GENOMIC DNA]</scope>
    <source>
        <strain evidence="3 4">ATCC 51263</strain>
    </source>
</reference>
<organism evidence="3 4">
    <name type="scientific">Enterococcus columbae DSM 7374 = ATCC 51263</name>
    <dbReference type="NCBI Taxonomy" id="1121865"/>
    <lineage>
        <taxon>Bacteria</taxon>
        <taxon>Bacillati</taxon>
        <taxon>Bacillota</taxon>
        <taxon>Bacilli</taxon>
        <taxon>Lactobacillales</taxon>
        <taxon>Enterococcaceae</taxon>
        <taxon>Enterococcus</taxon>
    </lineage>
</organism>
<proteinExistence type="predicted"/>
<dbReference type="GO" id="GO:0005524">
    <property type="term" value="F:ATP binding"/>
    <property type="evidence" value="ECO:0007669"/>
    <property type="project" value="UniProtKB-UniRule"/>
</dbReference>
<dbReference type="PROSITE" id="PS50975">
    <property type="entry name" value="ATP_GRASP"/>
    <property type="match status" value="1"/>
</dbReference>
<keyword evidence="1" id="KW-0547">Nucleotide-binding</keyword>
<sequence length="418" mass="48595">MQEDKFVPILLGTDMNVYGMARAFNEAYQMKPIAIGSHQLAPTRFTKIVDVRLHEGFDKDPVFSEKLIELAKTEFNHTDKKYLLIPCGDGYAELLSQNKEKLAPYYTFIANDYDLFKVLINKVTFYETCEQYGLPYPKTFILNKNHLEDGQFKQELPFAFPVALKPANSVEWLSIDFEGRKKAFIIDNRQEFETIVARIYQAGYTSEMIVQDFIPGDDSNMRVLNVYVDHNHNVRMMCLGHPLLEDPAPGSVGNYTVILPDENEQIYHDVAQFLKRINYVGFANFDMKYDPRDGIYKLFEINLRQGRSSFFVTLNGLNLAKFITEDLIFNQPFTQTVYGKAKGEHAKLWLNVPVSIFKKYTKASPAKDEALALLKQGKYGSTLFYKKDRSIRHHLLMRYVYKKYEEDYQKYFQTKEGL</sequence>